<dbReference type="InterPro" id="IPR021136">
    <property type="entry name" value="Flagellar_hook_control-like_C"/>
</dbReference>
<gene>
    <name evidence="3" type="ORF">FHR87_000194</name>
</gene>
<dbReference type="InterPro" id="IPR038610">
    <property type="entry name" value="FliK-like_C_sf"/>
</dbReference>
<organism evidence="3 4">
    <name type="scientific">Azomonas macrocytogenes</name>
    <name type="common">Azotobacter macrocytogenes</name>
    <dbReference type="NCBI Taxonomy" id="69962"/>
    <lineage>
        <taxon>Bacteria</taxon>
        <taxon>Pseudomonadati</taxon>
        <taxon>Pseudomonadota</taxon>
        <taxon>Gammaproteobacteria</taxon>
        <taxon>Pseudomonadales</taxon>
        <taxon>Pseudomonadaceae</taxon>
        <taxon>Azomonas</taxon>
    </lineage>
</organism>
<feature type="compositionally biased region" description="Basic and acidic residues" evidence="1">
    <location>
        <begin position="99"/>
        <end position="109"/>
    </location>
</feature>
<dbReference type="Gene3D" id="3.30.750.140">
    <property type="match status" value="1"/>
</dbReference>
<comment type="caution">
    <text evidence="3">The sequence shown here is derived from an EMBL/GenBank/DDBJ whole genome shotgun (WGS) entry which is preliminary data.</text>
</comment>
<dbReference type="AlphaFoldDB" id="A0A839T069"/>
<dbReference type="PANTHER" id="PTHR37533">
    <property type="entry name" value="FLAGELLAR HOOK-LENGTH CONTROL PROTEIN"/>
    <property type="match status" value="1"/>
</dbReference>
<dbReference type="InterPro" id="IPR052563">
    <property type="entry name" value="FliK"/>
</dbReference>
<evidence type="ECO:0000256" key="1">
    <source>
        <dbReference type="SAM" id="MobiDB-lite"/>
    </source>
</evidence>
<protein>
    <submittedName>
        <fullName evidence="3">Flagellar hook-length control protein FliK</fullName>
    </submittedName>
</protein>
<dbReference type="Pfam" id="PF02120">
    <property type="entry name" value="Flg_hook"/>
    <property type="match status" value="1"/>
</dbReference>
<dbReference type="CDD" id="cd17470">
    <property type="entry name" value="T3SS_Flik_C"/>
    <property type="match status" value="1"/>
</dbReference>
<keyword evidence="3" id="KW-0282">Flagellum</keyword>
<keyword evidence="3" id="KW-0966">Cell projection</keyword>
<accession>A0A839T069</accession>
<evidence type="ECO:0000313" key="3">
    <source>
        <dbReference type="EMBL" id="MBB3101834.1"/>
    </source>
</evidence>
<feature type="compositionally biased region" description="Basic and acidic residues" evidence="1">
    <location>
        <begin position="67"/>
        <end position="77"/>
    </location>
</feature>
<dbReference type="PANTHER" id="PTHR37533:SF2">
    <property type="entry name" value="FLAGELLAR HOOK-LENGTH CONTROL PROTEIN"/>
    <property type="match status" value="1"/>
</dbReference>
<sequence>MSVSPDLSITPAVDARRMPKAPTYSAEGGKDRAVDFAAVYANERQTRATNSNEAAAGSRHANAAERPGQRESADVNRDAGSSAAAVTTSEDDESSTVASEKDEADRDQADPDAAMLPGLPMAATDPALSGQSMSGLQDEGAASIAQGMEPSLVSSQSESLPGDDSLAQASGVAVAVEATRGDINLTAMAAATTKGAPADSAVSLQQLAAASDQQGESVSVLPLAEFSLSTVADADISTTDRDDLPGNDLPGEAAGSRFDNLIQGASLHDNVPQRSAVPIPGPPLAMQQPGWSEGAVERVMWMSSQNLKSADIQLDPAELGRMEVRIELDKDQVQVTFASPHAGVREVVEGQAQRLRDMFNQQGMQLLDVNVSDQSLARGWQGEQGSERQQGGSVLAGSVADGEELVIGSAEIASGRSETGHGLVDYYA</sequence>
<dbReference type="RefSeq" id="WP_183164822.1">
    <property type="nucleotide sequence ID" value="NZ_JACHXI010000001.1"/>
</dbReference>
<feature type="domain" description="Flagellar hook-length control protein-like C-terminal" evidence="2">
    <location>
        <begin position="297"/>
        <end position="375"/>
    </location>
</feature>
<feature type="region of interest" description="Disordered" evidence="1">
    <location>
        <begin position="45"/>
        <end position="141"/>
    </location>
</feature>
<feature type="region of interest" description="Disordered" evidence="1">
    <location>
        <begin position="1"/>
        <end position="32"/>
    </location>
</feature>
<reference evidence="3 4" key="1">
    <citation type="submission" date="2020-08" db="EMBL/GenBank/DDBJ databases">
        <title>Genomic Encyclopedia of Type Strains, Phase III (KMG-III): the genomes of soil and plant-associated and newly described type strains.</title>
        <authorList>
            <person name="Whitman W."/>
        </authorList>
    </citation>
    <scope>NUCLEOTIDE SEQUENCE [LARGE SCALE GENOMIC DNA]</scope>
    <source>
        <strain evidence="3 4">CECT 4462</strain>
    </source>
</reference>
<evidence type="ECO:0000259" key="2">
    <source>
        <dbReference type="Pfam" id="PF02120"/>
    </source>
</evidence>
<proteinExistence type="predicted"/>
<keyword evidence="3" id="KW-0969">Cilium</keyword>
<dbReference type="EMBL" id="JACHXI010000001">
    <property type="protein sequence ID" value="MBB3101834.1"/>
    <property type="molecule type" value="Genomic_DNA"/>
</dbReference>
<dbReference type="Proteomes" id="UP000549250">
    <property type="component" value="Unassembled WGS sequence"/>
</dbReference>
<keyword evidence="4" id="KW-1185">Reference proteome</keyword>
<evidence type="ECO:0000313" key="4">
    <source>
        <dbReference type="Proteomes" id="UP000549250"/>
    </source>
</evidence>
<name>A0A839T069_AZOMA</name>